<evidence type="ECO:0000313" key="2">
    <source>
        <dbReference type="Proteomes" id="UP000805649"/>
    </source>
</evidence>
<organism evidence="1 2">
    <name type="scientific">Colletotrichum truncatum</name>
    <name type="common">Anthracnose fungus</name>
    <name type="synonym">Colletotrichum capsici</name>
    <dbReference type="NCBI Taxonomy" id="5467"/>
    <lineage>
        <taxon>Eukaryota</taxon>
        <taxon>Fungi</taxon>
        <taxon>Dikarya</taxon>
        <taxon>Ascomycota</taxon>
        <taxon>Pezizomycotina</taxon>
        <taxon>Sordariomycetes</taxon>
        <taxon>Hypocreomycetidae</taxon>
        <taxon>Glomerellales</taxon>
        <taxon>Glomerellaceae</taxon>
        <taxon>Colletotrichum</taxon>
        <taxon>Colletotrichum truncatum species complex</taxon>
    </lineage>
</organism>
<name>A0ACC3YVK6_COLTU</name>
<evidence type="ECO:0000313" key="1">
    <source>
        <dbReference type="EMBL" id="KAL0935177.1"/>
    </source>
</evidence>
<dbReference type="Proteomes" id="UP000805649">
    <property type="component" value="Unassembled WGS sequence"/>
</dbReference>
<reference evidence="1 2" key="1">
    <citation type="journal article" date="2020" name="Phytopathology">
        <title>Genome Sequence Resources of Colletotrichum truncatum, C. plurivorum, C. musicola, and C. sojae: Four Species Pathogenic to Soybean (Glycine max).</title>
        <authorList>
            <person name="Rogerio F."/>
            <person name="Boufleur T.R."/>
            <person name="Ciampi-Guillardi M."/>
            <person name="Sukno S.A."/>
            <person name="Thon M.R."/>
            <person name="Massola Junior N.S."/>
            <person name="Baroncelli R."/>
        </authorList>
    </citation>
    <scope>NUCLEOTIDE SEQUENCE [LARGE SCALE GENOMIC DNA]</scope>
    <source>
        <strain evidence="1 2">CMES1059</strain>
    </source>
</reference>
<dbReference type="EMBL" id="VUJX02000006">
    <property type="protein sequence ID" value="KAL0935177.1"/>
    <property type="molecule type" value="Genomic_DNA"/>
</dbReference>
<protein>
    <submittedName>
        <fullName evidence="1">Uncharacterized protein</fullName>
    </submittedName>
</protein>
<keyword evidence="2" id="KW-1185">Reference proteome</keyword>
<sequence length="454" mass="51395">MLDLPDHVWSLVFSQLEYPIREATFSSECQWSEPDTSGLTTLSRLCQTSSRFLRLARRVLYRSLPLDNWRIHKRLLSTLHQHSYLTEYVENVVLGEGVFSRDEMASLLQPYYSKTLQQPSSKPGSLEAALREFLDGPEWPEGGPDIWFTHCANLLPNLKLLQYATRSFDELFPAIIRQAAEPEPKELVPLSKIVEFRISNQDTELAVRLQYIQELFLLPQLEIFRGCAVDLNTTLAAPGQTPEQQPRQSNSLRHAYFTDSLAEADGICDILRTCPSLQTFSMTWGSATVGDSYLNFDLIGKALREHGTSLEVLVLNCQECLWYDIGETQGKLGDLQALKHLKHLSLPEAILLGSEDELSGMDKVGDDEEDEDGEDPITADSLEPLLPESLESLRFYSCYDEEAWVRNSIQGVLSSERLNRLKKLQLDDAADTGIEWDLTGWQSKKVSGHLILSR</sequence>
<comment type="caution">
    <text evidence="1">The sequence shown here is derived from an EMBL/GenBank/DDBJ whole genome shotgun (WGS) entry which is preliminary data.</text>
</comment>
<proteinExistence type="predicted"/>
<accession>A0ACC3YVK6</accession>
<gene>
    <name evidence="1" type="ORF">CTRU02_209768</name>
</gene>